<dbReference type="PANTHER" id="PTHR46075">
    <property type="entry name" value="CHIMERIN FAMILY MEMBER"/>
    <property type="match status" value="1"/>
</dbReference>
<organism evidence="3 4">
    <name type="scientific">Operophtera brumata</name>
    <name type="common">Winter moth</name>
    <name type="synonym">Phalaena brumata</name>
    <dbReference type="NCBI Taxonomy" id="104452"/>
    <lineage>
        <taxon>Eukaryota</taxon>
        <taxon>Metazoa</taxon>
        <taxon>Ecdysozoa</taxon>
        <taxon>Arthropoda</taxon>
        <taxon>Hexapoda</taxon>
        <taxon>Insecta</taxon>
        <taxon>Pterygota</taxon>
        <taxon>Neoptera</taxon>
        <taxon>Endopterygota</taxon>
        <taxon>Lepidoptera</taxon>
        <taxon>Glossata</taxon>
        <taxon>Ditrysia</taxon>
        <taxon>Geometroidea</taxon>
        <taxon>Geometridae</taxon>
        <taxon>Larentiinae</taxon>
        <taxon>Operophtera</taxon>
    </lineage>
</organism>
<dbReference type="Pfam" id="PF00620">
    <property type="entry name" value="RhoGAP"/>
    <property type="match status" value="3"/>
</dbReference>
<evidence type="ECO:0000313" key="3">
    <source>
        <dbReference type="EMBL" id="KOB67825.1"/>
    </source>
</evidence>
<gene>
    <name evidence="3" type="ORF">OBRU01_15367</name>
</gene>
<dbReference type="AlphaFoldDB" id="A0A0L7KXG7"/>
<dbReference type="SMART" id="SM00324">
    <property type="entry name" value="RhoGAP"/>
    <property type="match status" value="1"/>
</dbReference>
<proteinExistence type="predicted"/>
<reference evidence="3 4" key="1">
    <citation type="journal article" date="2015" name="Genome Biol. Evol.">
        <title>The genome of winter moth (Operophtera brumata) provides a genomic perspective on sexual dimorphism and phenology.</title>
        <authorList>
            <person name="Derks M.F."/>
            <person name="Smit S."/>
            <person name="Salis L."/>
            <person name="Schijlen E."/>
            <person name="Bossers A."/>
            <person name="Mateman C."/>
            <person name="Pijl A.S."/>
            <person name="de Ridder D."/>
            <person name="Groenen M.A."/>
            <person name="Visser M.E."/>
            <person name="Megens H.J."/>
        </authorList>
    </citation>
    <scope>NUCLEOTIDE SEQUENCE [LARGE SCALE GENOMIC DNA]</scope>
    <source>
        <strain evidence="3">WM2013NL</strain>
        <tissue evidence="3">Head and thorax</tissue>
    </source>
</reference>
<keyword evidence="4" id="KW-1185">Reference proteome</keyword>
<dbReference type="Gene3D" id="1.10.555.10">
    <property type="entry name" value="Rho GTPase activation protein"/>
    <property type="match status" value="3"/>
</dbReference>
<dbReference type="GO" id="GO:0005096">
    <property type="term" value="F:GTPase activator activity"/>
    <property type="evidence" value="ECO:0007669"/>
    <property type="project" value="UniProtKB-KW"/>
</dbReference>
<dbReference type="Proteomes" id="UP000037510">
    <property type="component" value="Unassembled WGS sequence"/>
</dbReference>
<accession>A0A0L7KXG7</accession>
<dbReference type="InterPro" id="IPR008936">
    <property type="entry name" value="Rho_GTPase_activation_prot"/>
</dbReference>
<dbReference type="InterPro" id="IPR000198">
    <property type="entry name" value="RhoGAP_dom"/>
</dbReference>
<dbReference type="PANTHER" id="PTHR46075:SF2">
    <property type="entry name" value="RHO GTPASE ACTIVATING PROTEIN AT 5A, ISOFORM A"/>
    <property type="match status" value="1"/>
</dbReference>
<dbReference type="InterPro" id="IPR051854">
    <property type="entry name" value="Rho-type_GAP"/>
</dbReference>
<feature type="domain" description="Rho-GAP" evidence="2">
    <location>
        <begin position="203"/>
        <end position="392"/>
    </location>
</feature>
<dbReference type="EMBL" id="JTDY01004729">
    <property type="protein sequence ID" value="KOB67825.1"/>
    <property type="molecule type" value="Genomic_DNA"/>
</dbReference>
<dbReference type="SUPFAM" id="SSF48350">
    <property type="entry name" value="GTPase activation domain, GAP"/>
    <property type="match status" value="3"/>
</dbReference>
<dbReference type="STRING" id="104452.A0A0L7KXG7"/>
<comment type="caution">
    <text evidence="3">The sequence shown here is derived from an EMBL/GenBank/DDBJ whole genome shotgun (WGS) entry which is preliminary data.</text>
</comment>
<keyword evidence="1" id="KW-0343">GTPase activation</keyword>
<sequence>MKGAAILKDCGFIAHSKCSERVPAHCVPDLKKLRGVFGIDLTTLLNAHSSTLPFVVRQCVGEIEARGLDSEGIYRVSGFADEIEALKMAFDRGECYKDSEGIYRVSGFADEIDALKMAFDRGECYKKDSEGIYRVSGFADEIEALKMAFDSGECYKKESEGILRVSGFADEIEALKMAFDRGECYKKESEGIHRVSGFADEIEALKMAFDRGECYKKDSEGIYRVSGFADEIEALKMAFDRGECYKKDSEGIYRVSGFADEIEALKMAFVRDGEAADLSVYSNINVVAGTLKLYLRLLPVPLVTYEVHPKIVQAIRKFQHQRGSRYTEAVPETTARAASHTKCILKSCRLYVSFNINVVAGTLKLYLRLLPVPLVTYEVHPKIVQAIHKQAT</sequence>
<evidence type="ECO:0000256" key="1">
    <source>
        <dbReference type="ARBA" id="ARBA00022468"/>
    </source>
</evidence>
<dbReference type="PROSITE" id="PS50238">
    <property type="entry name" value="RHOGAP"/>
    <property type="match status" value="1"/>
</dbReference>
<dbReference type="GO" id="GO:0007165">
    <property type="term" value="P:signal transduction"/>
    <property type="evidence" value="ECO:0007669"/>
    <property type="project" value="InterPro"/>
</dbReference>
<protein>
    <submittedName>
        <fullName evidence="3">Chimerin (Rho-gtpase-activating protein)</fullName>
    </submittedName>
</protein>
<evidence type="ECO:0000259" key="2">
    <source>
        <dbReference type="PROSITE" id="PS50238"/>
    </source>
</evidence>
<evidence type="ECO:0000313" key="4">
    <source>
        <dbReference type="Proteomes" id="UP000037510"/>
    </source>
</evidence>
<name>A0A0L7KXG7_OPEBR</name>